<gene>
    <name evidence="2" type="ORF">IPP15_03035</name>
</gene>
<reference evidence="2 3" key="1">
    <citation type="submission" date="2020-10" db="EMBL/GenBank/DDBJ databases">
        <title>Connecting structure to function with the recovery of over 1000 high-quality activated sludge metagenome-assembled genomes encoding full-length rRNA genes using long-read sequencing.</title>
        <authorList>
            <person name="Singleton C.M."/>
            <person name="Petriglieri F."/>
            <person name="Kristensen J.M."/>
            <person name="Kirkegaard R.H."/>
            <person name="Michaelsen T.Y."/>
            <person name="Andersen M.H."/>
            <person name="Karst S.M."/>
            <person name="Dueholm M.S."/>
            <person name="Nielsen P.H."/>
            <person name="Albertsen M."/>
        </authorList>
    </citation>
    <scope>NUCLEOTIDE SEQUENCE [LARGE SCALE GENOMIC DNA]</scope>
    <source>
        <strain evidence="2">Ribe_18-Q3-R11-54_MAXAC.273</strain>
    </source>
</reference>
<feature type="transmembrane region" description="Helical" evidence="1">
    <location>
        <begin position="51"/>
        <end position="68"/>
    </location>
</feature>
<organism evidence="2 3">
    <name type="scientific">Candidatus Opimibacter skivensis</name>
    <dbReference type="NCBI Taxonomy" id="2982028"/>
    <lineage>
        <taxon>Bacteria</taxon>
        <taxon>Pseudomonadati</taxon>
        <taxon>Bacteroidota</taxon>
        <taxon>Saprospiria</taxon>
        <taxon>Saprospirales</taxon>
        <taxon>Saprospiraceae</taxon>
        <taxon>Candidatus Opimibacter</taxon>
    </lineage>
</organism>
<evidence type="ECO:0000313" key="3">
    <source>
        <dbReference type="Proteomes" id="UP000808337"/>
    </source>
</evidence>
<comment type="caution">
    <text evidence="2">The sequence shown here is derived from an EMBL/GenBank/DDBJ whole genome shotgun (WGS) entry which is preliminary data.</text>
</comment>
<feature type="transmembrane region" description="Helical" evidence="1">
    <location>
        <begin position="20"/>
        <end position="45"/>
    </location>
</feature>
<accession>A0A9D7SQT7</accession>
<evidence type="ECO:0000313" key="2">
    <source>
        <dbReference type="EMBL" id="MBK9981393.1"/>
    </source>
</evidence>
<dbReference type="InterPro" id="IPR009325">
    <property type="entry name" value="DUF983"/>
</dbReference>
<dbReference type="Pfam" id="PF06170">
    <property type="entry name" value="DUF983"/>
    <property type="match status" value="1"/>
</dbReference>
<proteinExistence type="predicted"/>
<sequence>MYKRCEVCGQKFEPETGFYYGAMFISYLFIALLSFIVVSINIFVLGIQVELSFGILLAFLALIYIWNLRFTRSLWIHLVIKYEPDYIKLNSSSDLENK</sequence>
<keyword evidence="1" id="KW-1133">Transmembrane helix</keyword>
<name>A0A9D7SQT7_9BACT</name>
<keyword evidence="1" id="KW-0472">Membrane</keyword>
<dbReference type="EMBL" id="JADKGY010000001">
    <property type="protein sequence ID" value="MBK9981393.1"/>
    <property type="molecule type" value="Genomic_DNA"/>
</dbReference>
<keyword evidence="1" id="KW-0812">Transmembrane</keyword>
<evidence type="ECO:0000256" key="1">
    <source>
        <dbReference type="SAM" id="Phobius"/>
    </source>
</evidence>
<dbReference type="AlphaFoldDB" id="A0A9D7SQT7"/>
<dbReference type="Proteomes" id="UP000808337">
    <property type="component" value="Unassembled WGS sequence"/>
</dbReference>
<protein>
    <submittedName>
        <fullName evidence="2">DUF983 domain-containing protein</fullName>
    </submittedName>
</protein>